<dbReference type="Proteomes" id="UP000195696">
    <property type="component" value="Unassembled WGS sequence"/>
</dbReference>
<proteinExistence type="predicted"/>
<evidence type="ECO:0000313" key="2">
    <source>
        <dbReference type="Proteomes" id="UP000195696"/>
    </source>
</evidence>
<gene>
    <name evidence="1" type="ORF">BWGO95_00312</name>
</gene>
<dbReference type="RefSeq" id="WP_088098649.1">
    <property type="nucleotide sequence ID" value="NZ_FMAK01000013.1"/>
</dbReference>
<dbReference type="AlphaFoldDB" id="A0A1G4EH75"/>
<reference evidence="1 2" key="1">
    <citation type="submission" date="2016-08" db="EMBL/GenBank/DDBJ databases">
        <authorList>
            <person name="Seilhamer J.J."/>
        </authorList>
    </citation>
    <scope>NUCLEOTIDE SEQUENCE [LARGE SCALE GENOMIC DNA]</scope>
    <source>
        <strain evidence="1 2">SDA_GO95</strain>
    </source>
</reference>
<evidence type="ECO:0000313" key="1">
    <source>
        <dbReference type="EMBL" id="SCB66377.1"/>
    </source>
</evidence>
<dbReference type="EMBL" id="FMAK01000013">
    <property type="protein sequence ID" value="SCB66377.1"/>
    <property type="molecule type" value="Genomic_DNA"/>
</dbReference>
<accession>A0A1G4EH75</accession>
<protein>
    <submittedName>
        <fullName evidence="1">Uncharacterized protein</fullName>
    </submittedName>
</protein>
<sequence length="108" mass="12671">MKLHGKHFNKRKVEREIPNEVIQSLLNFNPTQWKVVTSEVRNDTGKFVNATWEKIIDNHKYWVTIGFGDVVQTIIKKESEGFNPNIIKEGSFYNFVSTVNERLMKEDT</sequence>
<organism evidence="1 2">
    <name type="scientific">Bacillus mycoides</name>
    <dbReference type="NCBI Taxonomy" id="1405"/>
    <lineage>
        <taxon>Bacteria</taxon>
        <taxon>Bacillati</taxon>
        <taxon>Bacillota</taxon>
        <taxon>Bacilli</taxon>
        <taxon>Bacillales</taxon>
        <taxon>Bacillaceae</taxon>
        <taxon>Bacillus</taxon>
        <taxon>Bacillus cereus group</taxon>
    </lineage>
</organism>
<name>A0A1G4EH75_BACMY</name>